<evidence type="ECO:0000256" key="2">
    <source>
        <dbReference type="ARBA" id="ARBA00004651"/>
    </source>
</evidence>
<dbReference type="SMART" id="SM00388">
    <property type="entry name" value="HisKA"/>
    <property type="match status" value="1"/>
</dbReference>
<evidence type="ECO:0000256" key="1">
    <source>
        <dbReference type="ARBA" id="ARBA00000085"/>
    </source>
</evidence>
<dbReference type="Gene3D" id="3.30.565.10">
    <property type="entry name" value="Histidine kinase-like ATPase, C-terminal domain"/>
    <property type="match status" value="1"/>
</dbReference>
<evidence type="ECO:0000256" key="4">
    <source>
        <dbReference type="ARBA" id="ARBA00022475"/>
    </source>
</evidence>
<evidence type="ECO:0000259" key="15">
    <source>
        <dbReference type="PROSITE" id="PS50109"/>
    </source>
</evidence>
<dbReference type="RefSeq" id="WP_275595732.1">
    <property type="nucleotide sequence ID" value="NZ_CP102381.1"/>
</dbReference>
<evidence type="ECO:0000256" key="12">
    <source>
        <dbReference type="ARBA" id="ARBA00023012"/>
    </source>
</evidence>
<evidence type="ECO:0000256" key="5">
    <source>
        <dbReference type="ARBA" id="ARBA00022553"/>
    </source>
</evidence>
<dbReference type="InterPro" id="IPR003661">
    <property type="entry name" value="HisK_dim/P_dom"/>
</dbReference>
<keyword evidence="9" id="KW-0418">Kinase</keyword>
<evidence type="ECO:0000256" key="11">
    <source>
        <dbReference type="ARBA" id="ARBA00022989"/>
    </source>
</evidence>
<dbReference type="PRINTS" id="PR00344">
    <property type="entry name" value="BCTRLSENSOR"/>
</dbReference>
<dbReference type="SUPFAM" id="SSF47384">
    <property type="entry name" value="Homodimeric domain of signal transducing histidine kinase"/>
    <property type="match status" value="1"/>
</dbReference>
<sequence>MLQYVDQRDQQRLERVKNNLEVYLQYEPIEQVNELSEAVWLRLLRFSHRVDLTQMPTMIPLVVRRDSRRRPPPLDEFEIRVSLMNAQGEVIYGRPHIKHSMRLSIFENGIEVAQIGYQPLKELTERADIEFSQSQFKMLSLGAVVITLLALILLWPLANHFLTPIRQLTNAMHRLSGGDLSERLNVKRQDELGQLQRDFNHLATTLEAAQKSRNHWIADISHELRTPLTVLSGSIEAMCDEVRPINKQNLQGLQHEVAVLKRLIEDLYQLSLSDVGALQYAMQSLDLAGLVKQNIQQFSAQAQSKSLQINYDNIINQAWVFGDANRLTQLLSNLLKNALDYTDSIDQNGQPGLVKVTLKKQGQAFQLIIEDSSPGVNAKDLSHLSERFFRTEKSRNRRNGGAGLGLAMAHQIVNAHQGTLKFEKSELGGVKVTVDLPVESEK</sequence>
<dbReference type="InterPro" id="IPR003660">
    <property type="entry name" value="HAMP_dom"/>
</dbReference>
<dbReference type="SUPFAM" id="SSF55874">
    <property type="entry name" value="ATPase domain of HSP90 chaperone/DNA topoisomerase II/histidine kinase"/>
    <property type="match status" value="1"/>
</dbReference>
<dbReference type="EMBL" id="CP102381">
    <property type="protein sequence ID" value="WEJ63475.1"/>
    <property type="molecule type" value="Genomic_DNA"/>
</dbReference>
<evidence type="ECO:0000256" key="10">
    <source>
        <dbReference type="ARBA" id="ARBA00022840"/>
    </source>
</evidence>
<keyword evidence="13 14" id="KW-0472">Membrane</keyword>
<accession>A0ABY8CBV8</accession>
<evidence type="ECO:0000256" key="13">
    <source>
        <dbReference type="ARBA" id="ARBA00023136"/>
    </source>
</evidence>
<dbReference type="Pfam" id="PF00512">
    <property type="entry name" value="HisKA"/>
    <property type="match status" value="1"/>
</dbReference>
<dbReference type="PROSITE" id="PS50885">
    <property type="entry name" value="HAMP"/>
    <property type="match status" value="1"/>
</dbReference>
<evidence type="ECO:0000256" key="6">
    <source>
        <dbReference type="ARBA" id="ARBA00022679"/>
    </source>
</evidence>
<keyword evidence="6" id="KW-0808">Transferase</keyword>
<evidence type="ECO:0000256" key="3">
    <source>
        <dbReference type="ARBA" id="ARBA00012438"/>
    </source>
</evidence>
<reference evidence="17 18" key="1">
    <citation type="submission" date="2022-06" db="EMBL/GenBank/DDBJ databases">
        <title>Thiomicrohabdus sp. nov, an obligately chemolithoautotrophic, sulfur-oxidizing bacterium isolated from beach of Guanyin Mountain. Amoy.</title>
        <authorList>
            <person name="Zhu H."/>
        </authorList>
    </citation>
    <scope>NUCLEOTIDE SEQUENCE [LARGE SCALE GENOMIC DNA]</scope>
    <source>
        <strain evidence="17 18">XGS-01</strain>
    </source>
</reference>
<dbReference type="Pfam" id="PF02518">
    <property type="entry name" value="HATPase_c"/>
    <property type="match status" value="1"/>
</dbReference>
<dbReference type="CDD" id="cd00082">
    <property type="entry name" value="HisKA"/>
    <property type="match status" value="1"/>
</dbReference>
<dbReference type="SMART" id="SM00304">
    <property type="entry name" value="HAMP"/>
    <property type="match status" value="1"/>
</dbReference>
<name>A0ABY8CBV8_9GAMM</name>
<organism evidence="17 18">
    <name type="scientific">Thiomicrorhabdus lithotrophica</name>
    <dbReference type="NCBI Taxonomy" id="2949997"/>
    <lineage>
        <taxon>Bacteria</taxon>
        <taxon>Pseudomonadati</taxon>
        <taxon>Pseudomonadota</taxon>
        <taxon>Gammaproteobacteria</taxon>
        <taxon>Thiotrichales</taxon>
        <taxon>Piscirickettsiaceae</taxon>
        <taxon>Thiomicrorhabdus</taxon>
    </lineage>
</organism>
<keyword evidence="18" id="KW-1185">Reference proteome</keyword>
<evidence type="ECO:0000256" key="14">
    <source>
        <dbReference type="SAM" id="Phobius"/>
    </source>
</evidence>
<dbReference type="GO" id="GO:0005524">
    <property type="term" value="F:ATP binding"/>
    <property type="evidence" value="ECO:0007669"/>
    <property type="project" value="UniProtKB-KW"/>
</dbReference>
<dbReference type="SUPFAM" id="SSF158472">
    <property type="entry name" value="HAMP domain-like"/>
    <property type="match status" value="1"/>
</dbReference>
<feature type="domain" description="Histidine kinase" evidence="15">
    <location>
        <begin position="219"/>
        <end position="440"/>
    </location>
</feature>
<dbReference type="PANTHER" id="PTHR45528">
    <property type="entry name" value="SENSOR HISTIDINE KINASE CPXA"/>
    <property type="match status" value="1"/>
</dbReference>
<feature type="domain" description="HAMP" evidence="16">
    <location>
        <begin position="159"/>
        <end position="211"/>
    </location>
</feature>
<dbReference type="Proteomes" id="UP001222275">
    <property type="component" value="Chromosome"/>
</dbReference>
<proteinExistence type="predicted"/>
<evidence type="ECO:0000313" key="17">
    <source>
        <dbReference type="EMBL" id="WEJ63475.1"/>
    </source>
</evidence>
<dbReference type="InterPro" id="IPR050398">
    <property type="entry name" value="HssS/ArlS-like"/>
</dbReference>
<feature type="transmembrane region" description="Helical" evidence="14">
    <location>
        <begin position="138"/>
        <end position="158"/>
    </location>
</feature>
<evidence type="ECO:0000256" key="8">
    <source>
        <dbReference type="ARBA" id="ARBA00022741"/>
    </source>
</evidence>
<evidence type="ECO:0000313" key="18">
    <source>
        <dbReference type="Proteomes" id="UP001222275"/>
    </source>
</evidence>
<keyword evidence="8" id="KW-0547">Nucleotide-binding</keyword>
<dbReference type="InterPro" id="IPR036890">
    <property type="entry name" value="HATPase_C_sf"/>
</dbReference>
<dbReference type="Gene3D" id="6.10.340.10">
    <property type="match status" value="1"/>
</dbReference>
<dbReference type="PROSITE" id="PS50109">
    <property type="entry name" value="HIS_KIN"/>
    <property type="match status" value="1"/>
</dbReference>
<dbReference type="InterPro" id="IPR005467">
    <property type="entry name" value="His_kinase_dom"/>
</dbReference>
<dbReference type="InterPro" id="IPR036097">
    <property type="entry name" value="HisK_dim/P_sf"/>
</dbReference>
<keyword evidence="11 14" id="KW-1133">Transmembrane helix</keyword>
<comment type="subcellular location">
    <subcellularLocation>
        <location evidence="2">Cell membrane</location>
        <topology evidence="2">Multi-pass membrane protein</topology>
    </subcellularLocation>
</comment>
<evidence type="ECO:0000256" key="7">
    <source>
        <dbReference type="ARBA" id="ARBA00022692"/>
    </source>
</evidence>
<keyword evidence="7 14" id="KW-0812">Transmembrane</keyword>
<evidence type="ECO:0000256" key="9">
    <source>
        <dbReference type="ARBA" id="ARBA00022777"/>
    </source>
</evidence>
<keyword evidence="10 17" id="KW-0067">ATP-binding</keyword>
<protein>
    <recommendedName>
        <fullName evidence="3">histidine kinase</fullName>
        <ecNumber evidence="3">2.7.13.3</ecNumber>
    </recommendedName>
</protein>
<dbReference type="CDD" id="cd06225">
    <property type="entry name" value="HAMP"/>
    <property type="match status" value="1"/>
</dbReference>
<dbReference type="Pfam" id="PF00672">
    <property type="entry name" value="HAMP"/>
    <property type="match status" value="1"/>
</dbReference>
<dbReference type="Gene3D" id="1.10.287.130">
    <property type="match status" value="1"/>
</dbReference>
<comment type="catalytic activity">
    <reaction evidence="1">
        <text>ATP + protein L-histidine = ADP + protein N-phospho-L-histidine.</text>
        <dbReference type="EC" id="2.7.13.3"/>
    </reaction>
</comment>
<evidence type="ECO:0000259" key="16">
    <source>
        <dbReference type="PROSITE" id="PS50885"/>
    </source>
</evidence>
<dbReference type="PANTHER" id="PTHR45528:SF1">
    <property type="entry name" value="SENSOR HISTIDINE KINASE CPXA"/>
    <property type="match status" value="1"/>
</dbReference>
<dbReference type="InterPro" id="IPR004358">
    <property type="entry name" value="Sig_transdc_His_kin-like_C"/>
</dbReference>
<keyword evidence="4" id="KW-1003">Cell membrane</keyword>
<gene>
    <name evidence="17" type="ORF">NR989_04285</name>
</gene>
<dbReference type="EC" id="2.7.13.3" evidence="3"/>
<dbReference type="SMART" id="SM00387">
    <property type="entry name" value="HATPase_c"/>
    <property type="match status" value="1"/>
</dbReference>
<dbReference type="InterPro" id="IPR003594">
    <property type="entry name" value="HATPase_dom"/>
</dbReference>
<keyword evidence="12" id="KW-0902">Two-component regulatory system</keyword>
<keyword evidence="5" id="KW-0597">Phosphoprotein</keyword>